<accession>A0A8J3X6N8</accession>
<comment type="similarity">
    <text evidence="1 3">Belongs to the short-chain dehydrogenases/reductases (SDR) family.</text>
</comment>
<dbReference type="RefSeq" id="WP_168117433.1">
    <property type="nucleotide sequence ID" value="NZ_BOON01000061.1"/>
</dbReference>
<organism evidence="5 6">
    <name type="scientific">Planosporangium mesophilum</name>
    <dbReference type="NCBI Taxonomy" id="689768"/>
    <lineage>
        <taxon>Bacteria</taxon>
        <taxon>Bacillati</taxon>
        <taxon>Actinomycetota</taxon>
        <taxon>Actinomycetes</taxon>
        <taxon>Micromonosporales</taxon>
        <taxon>Micromonosporaceae</taxon>
        <taxon>Planosporangium</taxon>
    </lineage>
</organism>
<proteinExistence type="inferred from homology"/>
<dbReference type="Gene3D" id="3.40.50.720">
    <property type="entry name" value="NAD(P)-binding Rossmann-like Domain"/>
    <property type="match status" value="1"/>
</dbReference>
<dbReference type="GO" id="GO:0016020">
    <property type="term" value="C:membrane"/>
    <property type="evidence" value="ECO:0007669"/>
    <property type="project" value="TreeGrafter"/>
</dbReference>
<evidence type="ECO:0000259" key="4">
    <source>
        <dbReference type="SMART" id="SM00822"/>
    </source>
</evidence>
<dbReference type="InterPro" id="IPR057326">
    <property type="entry name" value="KR_dom"/>
</dbReference>
<dbReference type="PANTHER" id="PTHR44196:SF1">
    <property type="entry name" value="DEHYDROGENASE_REDUCTASE SDR FAMILY MEMBER 7B"/>
    <property type="match status" value="1"/>
</dbReference>
<dbReference type="Pfam" id="PF00106">
    <property type="entry name" value="adh_short"/>
    <property type="match status" value="1"/>
</dbReference>
<dbReference type="SUPFAM" id="SSF51735">
    <property type="entry name" value="NAD(P)-binding Rossmann-fold domains"/>
    <property type="match status" value="1"/>
</dbReference>
<keyword evidence="6" id="KW-1185">Reference proteome</keyword>
<dbReference type="GO" id="GO:0016491">
    <property type="term" value="F:oxidoreductase activity"/>
    <property type="evidence" value="ECO:0007669"/>
    <property type="project" value="UniProtKB-KW"/>
</dbReference>
<dbReference type="SMART" id="SM00822">
    <property type="entry name" value="PKS_KR"/>
    <property type="match status" value="1"/>
</dbReference>
<dbReference type="NCBIfam" id="NF005495">
    <property type="entry name" value="PRK07109.1"/>
    <property type="match status" value="1"/>
</dbReference>
<evidence type="ECO:0000256" key="3">
    <source>
        <dbReference type="RuleBase" id="RU000363"/>
    </source>
</evidence>
<name>A0A8J3X6N8_9ACTN</name>
<sequence>MRVRDAVVVVTGASSGIGRATALAFADAGADVVLTARAPQPLAEAERECADRGARTLSVAGDISDEAVVAEVRDRTLDRFGRIDVWVNAAVLGIFSPFLRLPMADARRVIDVNIMGYVYGSRAALEQMRAQESGILINISSVTAFAPTPYNHPYVMSKAAIRALDVSLRQELRLDRARGVRVCTVLPASIDTPFYDHAANYTERKVRPMPPVYPPERVARAVVNLVRVPRREVIVGPAGWLLRVLSKLAPGLVERLLAYYVDRTHLSREPTPIHDGNLFQPWPDTENLDGGWGGRRRTTVRRAATAGALVAAGALVRRQMVSRARPG</sequence>
<evidence type="ECO:0000256" key="2">
    <source>
        <dbReference type="ARBA" id="ARBA00023002"/>
    </source>
</evidence>
<dbReference type="PRINTS" id="PR00080">
    <property type="entry name" value="SDRFAMILY"/>
</dbReference>
<dbReference type="Proteomes" id="UP000599074">
    <property type="component" value="Unassembled WGS sequence"/>
</dbReference>
<dbReference type="EMBL" id="BOON01000061">
    <property type="protein sequence ID" value="GII25923.1"/>
    <property type="molecule type" value="Genomic_DNA"/>
</dbReference>
<reference evidence="5" key="1">
    <citation type="submission" date="2021-01" db="EMBL/GenBank/DDBJ databases">
        <title>Whole genome shotgun sequence of Planosporangium mesophilum NBRC 109066.</title>
        <authorList>
            <person name="Komaki H."/>
            <person name="Tamura T."/>
        </authorList>
    </citation>
    <scope>NUCLEOTIDE SEQUENCE</scope>
    <source>
        <strain evidence="5">NBRC 109066</strain>
    </source>
</reference>
<comment type="caution">
    <text evidence="5">The sequence shown here is derived from an EMBL/GenBank/DDBJ whole genome shotgun (WGS) entry which is preliminary data.</text>
</comment>
<dbReference type="InterPro" id="IPR036291">
    <property type="entry name" value="NAD(P)-bd_dom_sf"/>
</dbReference>
<evidence type="ECO:0000256" key="1">
    <source>
        <dbReference type="ARBA" id="ARBA00006484"/>
    </source>
</evidence>
<feature type="domain" description="Ketoreductase" evidence="4">
    <location>
        <begin position="6"/>
        <end position="193"/>
    </location>
</feature>
<protein>
    <submittedName>
        <fullName evidence="5">Short-chain dehydrogenase</fullName>
    </submittedName>
</protein>
<dbReference type="PRINTS" id="PR00081">
    <property type="entry name" value="GDHRDH"/>
</dbReference>
<gene>
    <name evidence="5" type="ORF">Pme01_55200</name>
</gene>
<evidence type="ECO:0000313" key="5">
    <source>
        <dbReference type="EMBL" id="GII25923.1"/>
    </source>
</evidence>
<keyword evidence="2" id="KW-0560">Oxidoreductase</keyword>
<evidence type="ECO:0000313" key="6">
    <source>
        <dbReference type="Proteomes" id="UP000599074"/>
    </source>
</evidence>
<dbReference type="PANTHER" id="PTHR44196">
    <property type="entry name" value="DEHYDROGENASE/REDUCTASE SDR FAMILY MEMBER 7B"/>
    <property type="match status" value="1"/>
</dbReference>
<dbReference type="AlphaFoldDB" id="A0A8J3X6N8"/>
<dbReference type="InterPro" id="IPR002347">
    <property type="entry name" value="SDR_fam"/>
</dbReference>